<dbReference type="SUPFAM" id="SSF51735">
    <property type="entry name" value="NAD(P)-binding Rossmann-fold domains"/>
    <property type="match status" value="1"/>
</dbReference>
<proteinExistence type="inferred from homology"/>
<feature type="domain" description="Ketoreductase" evidence="3">
    <location>
        <begin position="15"/>
        <end position="194"/>
    </location>
</feature>
<comment type="similarity">
    <text evidence="1">Belongs to the short-chain dehydrogenases/reductases (SDR) family.</text>
</comment>
<dbReference type="Gene3D" id="3.40.50.720">
    <property type="entry name" value="NAD(P)-binding Rossmann-like Domain"/>
    <property type="match status" value="1"/>
</dbReference>
<dbReference type="FunFam" id="3.40.50.720:FF:000084">
    <property type="entry name" value="Short-chain dehydrogenase reductase"/>
    <property type="match status" value="1"/>
</dbReference>
<evidence type="ECO:0000313" key="5">
    <source>
        <dbReference type="EMBL" id="MDV7290556.1"/>
    </source>
</evidence>
<dbReference type="AlphaFoldDB" id="A0A0N9YEM0"/>
<evidence type="ECO:0000256" key="1">
    <source>
        <dbReference type="ARBA" id="ARBA00006484"/>
    </source>
</evidence>
<evidence type="ECO:0000313" key="6">
    <source>
        <dbReference type="EMBL" id="STZ72743.1"/>
    </source>
</evidence>
<reference evidence="5" key="3">
    <citation type="submission" date="2023-10" db="EMBL/GenBank/DDBJ databases">
        <title>Mycolicibacterium fortuitum clinical isolates causing pulmonary infections in humans.</title>
        <authorList>
            <person name="Mejia-Ponce P.M."/>
            <person name="Zenteno-Cuevas R."/>
            <person name="Licona-Cassani C."/>
        </authorList>
    </citation>
    <scope>NUCLEOTIDE SEQUENCE</scope>
    <source>
        <strain evidence="5">M8</strain>
    </source>
</reference>
<dbReference type="EC" id="1.-.-.-" evidence="5"/>
<dbReference type="STRING" id="1766.XA26_17880"/>
<sequence length="256" mass="26631">MNRETFDHLFDMTDRTVIVTGGTRGIGLALAEGFTLAGARVVVASRKADACERAAQHLRDLGGQAVGVPAHSGNIDDLGALVERTVAEFGGIDVVVNNAANALAQPLGQMTPEAWAKSYEVNLRGPVFLVQHALPHLKASSKAAVLNMVSVGAFNFAPALSIYASGKAALMSVTRSMAAEFAPLGIRVNALAPGPVDTDMMRNNPQEAIDLMKGGTLMKRLASPDEMVGAALLMCSDAGSYMTGQVVIVDGGGTPR</sequence>
<reference evidence="6 8" key="2">
    <citation type="submission" date="2018-06" db="EMBL/GenBank/DDBJ databases">
        <authorList>
            <consortium name="Pathogen Informatics"/>
            <person name="Doyle S."/>
        </authorList>
    </citation>
    <scope>NUCLEOTIDE SEQUENCE [LARGE SCALE GENOMIC DNA]</scope>
    <source>
        <strain evidence="6 8">NCTC1542</strain>
    </source>
</reference>
<evidence type="ECO:0000256" key="2">
    <source>
        <dbReference type="ARBA" id="ARBA00023002"/>
    </source>
</evidence>
<evidence type="ECO:0000259" key="3">
    <source>
        <dbReference type="SMART" id="SM00822"/>
    </source>
</evidence>
<protein>
    <submittedName>
        <fullName evidence="4">3-oxoacyl-(Acyl-carrier-protein) reductase</fullName>
    </submittedName>
    <submittedName>
        <fullName evidence="5">SDR family oxidoreductase</fullName>
        <ecNumber evidence="5">1.-.-.-</ecNumber>
    </submittedName>
    <submittedName>
        <fullName evidence="6">Short-chain dehydrogenase</fullName>
        <ecNumber evidence="6">1.1.1.100</ecNumber>
    </submittedName>
</protein>
<dbReference type="InterPro" id="IPR002347">
    <property type="entry name" value="SDR_fam"/>
</dbReference>
<dbReference type="InterPro" id="IPR057326">
    <property type="entry name" value="KR_dom"/>
</dbReference>
<dbReference type="PROSITE" id="PS00061">
    <property type="entry name" value="ADH_SHORT"/>
    <property type="match status" value="1"/>
</dbReference>
<dbReference type="EMBL" id="UGQY01000001">
    <property type="protein sequence ID" value="STZ72743.1"/>
    <property type="molecule type" value="Genomic_DNA"/>
</dbReference>
<dbReference type="PATRIC" id="fig|1766.6.peg.1769"/>
<reference evidence="4 7" key="1">
    <citation type="journal article" date="2015" name="MBio">
        <title>Enzymatic Degradation of Phenazines Can Generate Energy and Protect Sensitive Organisms from Toxicity.</title>
        <authorList>
            <person name="Costa K.C."/>
            <person name="Bergkessel M."/>
            <person name="Saunders S."/>
            <person name="Korlach J."/>
            <person name="Newman D.K."/>
        </authorList>
    </citation>
    <scope>NUCLEOTIDE SEQUENCE [LARGE SCALE GENOMIC DNA]</scope>
    <source>
        <strain evidence="4 7">CT6</strain>
    </source>
</reference>
<dbReference type="EMBL" id="CP011269">
    <property type="protein sequence ID" value="ALI25635.1"/>
    <property type="molecule type" value="Genomic_DNA"/>
</dbReference>
<keyword evidence="2 5" id="KW-0560">Oxidoreductase</keyword>
<dbReference type="SMART" id="SM00822">
    <property type="entry name" value="PKS_KR"/>
    <property type="match status" value="1"/>
</dbReference>
<evidence type="ECO:0000313" key="8">
    <source>
        <dbReference type="Proteomes" id="UP000255389"/>
    </source>
</evidence>
<dbReference type="InterPro" id="IPR020904">
    <property type="entry name" value="Sc_DH/Rdtase_CS"/>
</dbReference>
<dbReference type="PANTHER" id="PTHR43943:SF2">
    <property type="entry name" value="DEHYDROGENASE_REDUCTASE 4"/>
    <property type="match status" value="1"/>
</dbReference>
<evidence type="ECO:0000313" key="7">
    <source>
        <dbReference type="Proteomes" id="UP000057134"/>
    </source>
</evidence>
<dbReference type="Proteomes" id="UP000057134">
    <property type="component" value="Chromosome"/>
</dbReference>
<dbReference type="EC" id="1.1.1.100" evidence="6"/>
<organism evidence="4 7">
    <name type="scientific">Mycolicibacterium fortuitum</name>
    <name type="common">Mycobacterium fortuitum</name>
    <dbReference type="NCBI Taxonomy" id="1766"/>
    <lineage>
        <taxon>Bacteria</taxon>
        <taxon>Bacillati</taxon>
        <taxon>Actinomycetota</taxon>
        <taxon>Actinomycetes</taxon>
        <taxon>Mycobacteriales</taxon>
        <taxon>Mycobacteriaceae</taxon>
        <taxon>Mycolicibacterium</taxon>
    </lineage>
</organism>
<dbReference type="PRINTS" id="PR00080">
    <property type="entry name" value="SDRFAMILY"/>
</dbReference>
<dbReference type="EMBL" id="JAWLVV010000007">
    <property type="protein sequence ID" value="MDV7290556.1"/>
    <property type="molecule type" value="Genomic_DNA"/>
</dbReference>
<dbReference type="Proteomes" id="UP000255389">
    <property type="component" value="Unassembled WGS sequence"/>
</dbReference>
<dbReference type="InterPro" id="IPR036291">
    <property type="entry name" value="NAD(P)-bd_dom_sf"/>
</dbReference>
<evidence type="ECO:0000313" key="4">
    <source>
        <dbReference type="EMBL" id="ALI25635.1"/>
    </source>
</evidence>
<dbReference type="PANTHER" id="PTHR43943">
    <property type="entry name" value="DEHYDROGENASE/REDUCTASE (SDR FAMILY) MEMBER 4"/>
    <property type="match status" value="1"/>
</dbReference>
<name>A0A0N9YEM0_MYCFO</name>
<dbReference type="GO" id="GO:0004316">
    <property type="term" value="F:3-oxoacyl-[acyl-carrier-protein] reductase (NADPH) activity"/>
    <property type="evidence" value="ECO:0007669"/>
    <property type="project" value="UniProtKB-EC"/>
</dbReference>
<keyword evidence="7" id="KW-1185">Reference proteome</keyword>
<gene>
    <name evidence="4" type="primary">fabG</name>
    <name evidence="6" type="synonym">fabG_2</name>
    <name evidence="6" type="ORF">NCTC1542_00281</name>
    <name evidence="5" type="ORF">R4485_10310</name>
    <name evidence="4" type="ORF">XA26_17880</name>
</gene>
<dbReference type="NCBIfam" id="NF005559">
    <property type="entry name" value="PRK07231.1"/>
    <property type="match status" value="1"/>
</dbReference>
<dbReference type="KEGG" id="mft:XA26_17880"/>
<dbReference type="Proteomes" id="UP001186041">
    <property type="component" value="Unassembled WGS sequence"/>
</dbReference>
<dbReference type="RefSeq" id="WP_003882412.1">
    <property type="nucleotide sequence ID" value="NZ_CP011269.1"/>
</dbReference>
<dbReference type="GeneID" id="93412255"/>
<dbReference type="PRINTS" id="PR00081">
    <property type="entry name" value="GDHRDH"/>
</dbReference>
<dbReference type="Pfam" id="PF13561">
    <property type="entry name" value="adh_short_C2"/>
    <property type="match status" value="1"/>
</dbReference>
<dbReference type="CDD" id="cd05233">
    <property type="entry name" value="SDR_c"/>
    <property type="match status" value="1"/>
</dbReference>
<accession>A0A0N9YEM0</accession>